<keyword evidence="1" id="KW-1133">Transmembrane helix</keyword>
<proteinExistence type="predicted"/>
<gene>
    <name evidence="2" type="ORF">N5B56_10695</name>
</gene>
<reference evidence="2" key="1">
    <citation type="submission" date="2022-09" db="EMBL/GenBank/DDBJ databases">
        <title>Eubacterium sp. LFL-14 isolated from human feces.</title>
        <authorList>
            <person name="Liu F."/>
        </authorList>
    </citation>
    <scope>NUCLEOTIDE SEQUENCE</scope>
    <source>
        <strain evidence="2">LFL-14</strain>
    </source>
</reference>
<accession>A0ABT2M568</accession>
<protein>
    <recommendedName>
        <fullName evidence="4">Type II secretion system protein G</fullName>
    </recommendedName>
</protein>
<evidence type="ECO:0000256" key="1">
    <source>
        <dbReference type="SAM" id="Phobius"/>
    </source>
</evidence>
<evidence type="ECO:0000313" key="2">
    <source>
        <dbReference type="EMBL" id="MCT7399547.1"/>
    </source>
</evidence>
<keyword evidence="3" id="KW-1185">Reference proteome</keyword>
<comment type="caution">
    <text evidence="2">The sequence shown here is derived from an EMBL/GenBank/DDBJ whole genome shotgun (WGS) entry which is preliminary data.</text>
</comment>
<evidence type="ECO:0000313" key="3">
    <source>
        <dbReference type="Proteomes" id="UP001431199"/>
    </source>
</evidence>
<keyword evidence="1" id="KW-0812">Transmembrane</keyword>
<dbReference type="RefSeq" id="WP_022088805.1">
    <property type="nucleotide sequence ID" value="NZ_JAODBU010000010.1"/>
</dbReference>
<dbReference type="EMBL" id="JAODBU010000010">
    <property type="protein sequence ID" value="MCT7399547.1"/>
    <property type="molecule type" value="Genomic_DNA"/>
</dbReference>
<evidence type="ECO:0008006" key="4">
    <source>
        <dbReference type="Google" id="ProtNLM"/>
    </source>
</evidence>
<organism evidence="2 3">
    <name type="scientific">Eubacterium album</name>
    <dbReference type="NCBI Taxonomy" id="2978477"/>
    <lineage>
        <taxon>Bacteria</taxon>
        <taxon>Bacillati</taxon>
        <taxon>Bacillota</taxon>
        <taxon>Clostridia</taxon>
        <taxon>Eubacteriales</taxon>
        <taxon>Eubacteriaceae</taxon>
        <taxon>Eubacterium</taxon>
    </lineage>
</organism>
<keyword evidence="1" id="KW-0472">Membrane</keyword>
<feature type="transmembrane region" description="Helical" evidence="1">
    <location>
        <begin position="6"/>
        <end position="25"/>
    </location>
</feature>
<sequence>MKALTITLIVIIAVLLVAFVVLYFLGRKAEKKQAEQQKTLEANAQTVNLLVIDKKKLKLKEAGLPSIVVEQTPKYMRRAKLPIVKVKAGPKVMNLICDGKIFDQILPKQEIKATVSGIYITNFKRIRGPVYEPPKKKGLFGKKKK</sequence>
<name>A0ABT2M568_9FIRM</name>
<dbReference type="Proteomes" id="UP001431199">
    <property type="component" value="Unassembled WGS sequence"/>
</dbReference>